<evidence type="ECO:0000313" key="2">
    <source>
        <dbReference type="Proteomes" id="UP000564496"/>
    </source>
</evidence>
<dbReference type="EMBL" id="JACBZR010000001">
    <property type="protein sequence ID" value="NYI77095.1"/>
    <property type="molecule type" value="Genomic_DNA"/>
</dbReference>
<organism evidence="1 2">
    <name type="scientific">Nocardioides panzhihuensis</name>
    <dbReference type="NCBI Taxonomy" id="860243"/>
    <lineage>
        <taxon>Bacteria</taxon>
        <taxon>Bacillati</taxon>
        <taxon>Actinomycetota</taxon>
        <taxon>Actinomycetes</taxon>
        <taxon>Propionibacteriales</taxon>
        <taxon>Nocardioidaceae</taxon>
        <taxon>Nocardioides</taxon>
    </lineage>
</organism>
<name>A0A7Z0DK58_9ACTN</name>
<evidence type="ECO:0000313" key="1">
    <source>
        <dbReference type="EMBL" id="NYI77095.1"/>
    </source>
</evidence>
<proteinExistence type="predicted"/>
<dbReference type="Proteomes" id="UP000564496">
    <property type="component" value="Unassembled WGS sequence"/>
</dbReference>
<protein>
    <submittedName>
        <fullName evidence="1">Uncharacterized protein</fullName>
    </submittedName>
</protein>
<gene>
    <name evidence="1" type="ORF">BJ988_001743</name>
</gene>
<accession>A0A7Z0DK58</accession>
<dbReference type="AlphaFoldDB" id="A0A7Z0DK58"/>
<comment type="caution">
    <text evidence="1">The sequence shown here is derived from an EMBL/GenBank/DDBJ whole genome shotgun (WGS) entry which is preliminary data.</text>
</comment>
<reference evidence="1 2" key="1">
    <citation type="submission" date="2020-07" db="EMBL/GenBank/DDBJ databases">
        <title>Sequencing the genomes of 1000 actinobacteria strains.</title>
        <authorList>
            <person name="Klenk H.-P."/>
        </authorList>
    </citation>
    <scope>NUCLEOTIDE SEQUENCE [LARGE SCALE GENOMIC DNA]</scope>
    <source>
        <strain evidence="1 2">DSM 26487</strain>
    </source>
</reference>
<keyword evidence="2" id="KW-1185">Reference proteome</keyword>
<sequence>MATIVGSSLGRTHRTAFWSRSGAGSLVCWEGSPWMASLETSAGGMSTGFWRGGIA</sequence>